<evidence type="ECO:0000313" key="2">
    <source>
        <dbReference type="EMBL" id="ABQ59601.1"/>
    </source>
</evidence>
<organism evidence="2">
    <name type="scientific">Babesia gibsoni</name>
    <dbReference type="NCBI Taxonomy" id="33632"/>
    <lineage>
        <taxon>Eukaryota</taxon>
        <taxon>Sar</taxon>
        <taxon>Alveolata</taxon>
        <taxon>Apicomplexa</taxon>
        <taxon>Aconoidasida</taxon>
        <taxon>Piroplasmida</taxon>
        <taxon>Babesiidae</taxon>
        <taxon>Babesia</taxon>
    </lineage>
</organism>
<feature type="signal peptide" evidence="1">
    <location>
        <begin position="1"/>
        <end position="19"/>
    </location>
</feature>
<keyword evidence="1" id="KW-0732">Signal</keyword>
<name>A5YRQ2_BABGI</name>
<sequence length="322" mass="34038">MMLVRVVLFFPVAFSLVRATGEGQAGGVGATQGNLRAAEQTPNPADVGLATFRQQLEFIKKLNDLFTGHEEEYKKVLEQAPNYNAEAFKDVWGQLKEGVKKVADLYPLLVLPKYVPKADVVQTGMNLFEIFADMATDLVGAADTAVKTAAGMDVKKDVMFNITVDTAGLLFKFLPAFYEVLGGLKDAVSNAAGYRSTVDGTKLFTMVGHSPVDPFLKKHGFGLAEVKADTPLETLKTKLEDMVGADKPFAKVLCALTPQVNEGNVGNAVDGTQAAATQAAATQAAATQAAAKEGAQGQGEDGANFCGIGMTVFFVSVAVAVF</sequence>
<proteinExistence type="predicted"/>
<keyword evidence="2" id="KW-0477">Merozoite</keyword>
<gene>
    <name evidence="2" type="primary">P32</name>
</gene>
<evidence type="ECO:0000256" key="1">
    <source>
        <dbReference type="SAM" id="SignalP"/>
    </source>
</evidence>
<dbReference type="EMBL" id="EF581891">
    <property type="protein sequence ID" value="ABQ59601.1"/>
    <property type="molecule type" value="Genomic_DNA"/>
</dbReference>
<feature type="chain" id="PRO_5002690015" evidence="1">
    <location>
        <begin position="20"/>
        <end position="322"/>
    </location>
</feature>
<dbReference type="AlphaFoldDB" id="A5YRQ2"/>
<protein>
    <submittedName>
        <fullName evidence="2">32 kDa merozoite antigen</fullName>
    </submittedName>
</protein>
<reference evidence="2" key="1">
    <citation type="submission" date="2007-04" db="EMBL/GenBank/DDBJ databases">
        <title>Molecular characterization of Babesia gibsoni strains identified in domestic dogs in Taiwan.</title>
        <authorList>
            <person name="Hsieh Y.-C."/>
            <person name="Tsang C.-L."/>
            <person name="Chung Y.-T."/>
        </authorList>
    </citation>
    <scope>NUCLEOTIDE SEQUENCE</scope>
    <source>
        <strain evidence="2">TWN1</strain>
    </source>
</reference>
<accession>A5YRQ2</accession>